<accession>A0AA45C7G1</accession>
<proteinExistence type="predicted"/>
<dbReference type="PROSITE" id="PS51480">
    <property type="entry name" value="DHAL"/>
    <property type="match status" value="1"/>
</dbReference>
<protein>
    <submittedName>
        <fullName evidence="4">Dihydroxyacetone kinase-like protein</fullName>
    </submittedName>
</protein>
<dbReference type="InterPro" id="IPR036117">
    <property type="entry name" value="DhaL_dom_sf"/>
</dbReference>
<dbReference type="Proteomes" id="UP000245921">
    <property type="component" value="Unassembled WGS sequence"/>
</dbReference>
<evidence type="ECO:0000256" key="1">
    <source>
        <dbReference type="ARBA" id="ARBA00022679"/>
    </source>
</evidence>
<dbReference type="GO" id="GO:0004371">
    <property type="term" value="F:glycerone kinase activity"/>
    <property type="evidence" value="ECO:0007669"/>
    <property type="project" value="InterPro"/>
</dbReference>
<dbReference type="InterPro" id="IPR004007">
    <property type="entry name" value="DhaL_dom"/>
</dbReference>
<keyword evidence="1" id="KW-0808">Transferase</keyword>
<sequence>MKKEDLKSIINNIHELIKENKKYLIELDQMFGDGDLGISMEQGFEGVKKSLLDEEKDMGKIFRNMSTALNESAPSSLGTIISFGILGMAKQLKGIEEPNTNQMSEAFEKGLETIMQKARSEKGQKTILDSIIPAIETFKKLSQENKNINQITYETFKAAEKGCESTKEMMAVHGRAAYHKEKTLGVIDGGSVVGKLIFEGICKYYND</sequence>
<dbReference type="PANTHER" id="PTHR28629">
    <property type="entry name" value="TRIOKINASE/FMN CYCLASE"/>
    <property type="match status" value="1"/>
</dbReference>
<dbReference type="RefSeq" id="WP_109604525.1">
    <property type="nucleotide sequence ID" value="NZ_QGGI01000006.1"/>
</dbReference>
<evidence type="ECO:0000256" key="2">
    <source>
        <dbReference type="ARBA" id="ARBA00022777"/>
    </source>
</evidence>
<dbReference type="EMBL" id="QGGI01000006">
    <property type="protein sequence ID" value="PWJ95278.1"/>
    <property type="molecule type" value="Genomic_DNA"/>
</dbReference>
<evidence type="ECO:0000313" key="5">
    <source>
        <dbReference type="Proteomes" id="UP000245921"/>
    </source>
</evidence>
<dbReference type="FunFam" id="1.25.40.340:FF:000002">
    <property type="entry name" value="Dihydroxyacetone kinase, L subunit"/>
    <property type="match status" value="1"/>
</dbReference>
<gene>
    <name evidence="4" type="ORF">C7380_10686</name>
</gene>
<feature type="domain" description="DhaL" evidence="3">
    <location>
        <begin position="4"/>
        <end position="203"/>
    </location>
</feature>
<keyword evidence="2 4" id="KW-0418">Kinase</keyword>
<comment type="caution">
    <text evidence="4">The sequence shown here is derived from an EMBL/GenBank/DDBJ whole genome shotgun (WGS) entry which is preliminary data.</text>
</comment>
<dbReference type="AlphaFoldDB" id="A0AA45C7G1"/>
<dbReference type="GO" id="GO:0005829">
    <property type="term" value="C:cytosol"/>
    <property type="evidence" value="ECO:0007669"/>
    <property type="project" value="TreeGrafter"/>
</dbReference>
<dbReference type="Gene3D" id="1.25.40.340">
    <property type="match status" value="1"/>
</dbReference>
<dbReference type="InterPro" id="IPR050861">
    <property type="entry name" value="Dihydroxyacetone_Kinase"/>
</dbReference>
<evidence type="ECO:0000313" key="4">
    <source>
        <dbReference type="EMBL" id="PWJ95278.1"/>
    </source>
</evidence>
<name>A0AA45C7G1_9BACT</name>
<dbReference type="GO" id="GO:0019563">
    <property type="term" value="P:glycerol catabolic process"/>
    <property type="evidence" value="ECO:0007669"/>
    <property type="project" value="TreeGrafter"/>
</dbReference>
<organism evidence="4 5">
    <name type="scientific">Oceanotoga teriensis</name>
    <dbReference type="NCBI Taxonomy" id="515440"/>
    <lineage>
        <taxon>Bacteria</taxon>
        <taxon>Thermotogati</taxon>
        <taxon>Thermotogota</taxon>
        <taxon>Thermotogae</taxon>
        <taxon>Petrotogales</taxon>
        <taxon>Petrotogaceae</taxon>
        <taxon>Oceanotoga</taxon>
    </lineage>
</organism>
<keyword evidence="5" id="KW-1185">Reference proteome</keyword>
<dbReference type="SUPFAM" id="SSF101473">
    <property type="entry name" value="DhaL-like"/>
    <property type="match status" value="1"/>
</dbReference>
<dbReference type="Pfam" id="PF02734">
    <property type="entry name" value="Dak2"/>
    <property type="match status" value="1"/>
</dbReference>
<reference evidence="4 5" key="1">
    <citation type="submission" date="2018-05" db="EMBL/GenBank/DDBJ databases">
        <title>Genomic Encyclopedia of Type Strains, Phase IV (KMG-IV): sequencing the most valuable type-strain genomes for metagenomic binning, comparative biology and taxonomic classification.</title>
        <authorList>
            <person name="Goeker M."/>
        </authorList>
    </citation>
    <scope>NUCLEOTIDE SEQUENCE [LARGE SCALE GENOMIC DNA]</scope>
    <source>
        <strain evidence="4 5">DSM 24906</strain>
    </source>
</reference>
<evidence type="ECO:0000259" key="3">
    <source>
        <dbReference type="PROSITE" id="PS51480"/>
    </source>
</evidence>
<dbReference type="SMART" id="SM01120">
    <property type="entry name" value="Dak2"/>
    <property type="match status" value="1"/>
</dbReference>
<dbReference type="PANTHER" id="PTHR28629:SF4">
    <property type="entry name" value="TRIOKINASE_FMN CYCLASE"/>
    <property type="match status" value="1"/>
</dbReference>